<evidence type="ECO:0008006" key="3">
    <source>
        <dbReference type="Google" id="ProtNLM"/>
    </source>
</evidence>
<proteinExistence type="predicted"/>
<evidence type="ECO:0000313" key="1">
    <source>
        <dbReference type="EMBL" id="KAI9551209.1"/>
    </source>
</evidence>
<reference evidence="1" key="1">
    <citation type="submission" date="2022-05" db="EMBL/GenBank/DDBJ databases">
        <title>A multi-omics perspective on studying reproductive biology in Daphnia sinensis.</title>
        <authorList>
            <person name="Jia J."/>
        </authorList>
    </citation>
    <scope>NUCLEOTIDE SEQUENCE</scope>
    <source>
        <strain evidence="1">WSL</strain>
    </source>
</reference>
<organism evidence="1 2">
    <name type="scientific">Daphnia sinensis</name>
    <dbReference type="NCBI Taxonomy" id="1820382"/>
    <lineage>
        <taxon>Eukaryota</taxon>
        <taxon>Metazoa</taxon>
        <taxon>Ecdysozoa</taxon>
        <taxon>Arthropoda</taxon>
        <taxon>Crustacea</taxon>
        <taxon>Branchiopoda</taxon>
        <taxon>Diplostraca</taxon>
        <taxon>Cladocera</taxon>
        <taxon>Anomopoda</taxon>
        <taxon>Daphniidae</taxon>
        <taxon>Daphnia</taxon>
        <taxon>Daphnia similis group</taxon>
    </lineage>
</organism>
<sequence length="76" mass="8788">MAGNLIDNHLKDVNHVPKFDGTNYREWSYELRMMFQQLGLVGLVEARAGHTLPEEITHMCSYTCSMHMFHATLVLH</sequence>
<name>A0AAD5KG49_9CRUS</name>
<accession>A0AAD5KG49</accession>
<dbReference type="EMBL" id="WJBH02000031">
    <property type="protein sequence ID" value="KAI9551209.1"/>
    <property type="molecule type" value="Genomic_DNA"/>
</dbReference>
<dbReference type="AlphaFoldDB" id="A0AAD5KG49"/>
<comment type="caution">
    <text evidence="1">The sequence shown here is derived from an EMBL/GenBank/DDBJ whole genome shotgun (WGS) entry which is preliminary data.</text>
</comment>
<protein>
    <recommendedName>
        <fullName evidence="3">DUF4219 domain-containing protein</fullName>
    </recommendedName>
</protein>
<keyword evidence="2" id="KW-1185">Reference proteome</keyword>
<gene>
    <name evidence="1" type="ORF">GHT06_003610</name>
</gene>
<dbReference type="Proteomes" id="UP000820818">
    <property type="component" value="Unassembled WGS sequence"/>
</dbReference>
<evidence type="ECO:0000313" key="2">
    <source>
        <dbReference type="Proteomes" id="UP000820818"/>
    </source>
</evidence>